<feature type="compositionally biased region" description="Low complexity" evidence="2">
    <location>
        <begin position="409"/>
        <end position="435"/>
    </location>
</feature>
<accession>A0AAD8S997</accession>
<feature type="region of interest" description="Disordered" evidence="2">
    <location>
        <begin position="390"/>
        <end position="487"/>
    </location>
</feature>
<dbReference type="CDD" id="cd09279">
    <property type="entry name" value="RNase_HI_like"/>
    <property type="match status" value="1"/>
</dbReference>
<feature type="compositionally biased region" description="Basic and acidic residues" evidence="2">
    <location>
        <begin position="1"/>
        <end position="12"/>
    </location>
</feature>
<feature type="domain" description="Reverse transcriptase" evidence="3">
    <location>
        <begin position="1083"/>
        <end position="1154"/>
    </location>
</feature>
<feature type="compositionally biased region" description="Basic and acidic residues" evidence="2">
    <location>
        <begin position="793"/>
        <end position="803"/>
    </location>
</feature>
<keyword evidence="8" id="KW-1185">Reference proteome</keyword>
<feature type="region of interest" description="Disordered" evidence="2">
    <location>
        <begin position="1"/>
        <end position="76"/>
    </location>
</feature>
<dbReference type="InterPro" id="IPR021109">
    <property type="entry name" value="Peptidase_aspartic_dom_sf"/>
</dbReference>
<dbReference type="PANTHER" id="PTHR48475">
    <property type="entry name" value="RIBONUCLEASE H"/>
    <property type="match status" value="1"/>
</dbReference>
<dbReference type="Pfam" id="PF17919">
    <property type="entry name" value="RT_RNaseH_2"/>
    <property type="match status" value="1"/>
</dbReference>
<protein>
    <recommendedName>
        <fullName evidence="9">Gag-pol polyprotein</fullName>
    </recommendedName>
</protein>
<dbReference type="InterPro" id="IPR012337">
    <property type="entry name" value="RNaseH-like_sf"/>
</dbReference>
<feature type="region of interest" description="Disordered" evidence="2">
    <location>
        <begin position="778"/>
        <end position="852"/>
    </location>
</feature>
<evidence type="ECO:0008006" key="9">
    <source>
        <dbReference type="Google" id="ProtNLM"/>
    </source>
</evidence>
<dbReference type="GO" id="GO:0003676">
    <property type="term" value="F:nucleic acid binding"/>
    <property type="evidence" value="ECO:0007669"/>
    <property type="project" value="InterPro"/>
</dbReference>
<dbReference type="InterPro" id="IPR002156">
    <property type="entry name" value="RNaseH_domain"/>
</dbReference>
<proteinExistence type="predicted"/>
<dbReference type="Pfam" id="PF13456">
    <property type="entry name" value="RVT_3"/>
    <property type="match status" value="1"/>
</dbReference>
<feature type="region of interest" description="Disordered" evidence="2">
    <location>
        <begin position="233"/>
        <end position="298"/>
    </location>
</feature>
<evidence type="ECO:0000256" key="1">
    <source>
        <dbReference type="ARBA" id="ARBA00023172"/>
    </source>
</evidence>
<dbReference type="SUPFAM" id="SSF53098">
    <property type="entry name" value="Ribonuclease H-like"/>
    <property type="match status" value="1"/>
</dbReference>
<sequence length="1660" mass="183249">MDTEEFDRKVKEYGYGAQPEVDSAQPKQVLATIAALGEHGSEAADTQSDPQPSRRGSPMSRERPRRDPTPEDHLSTEDMIAQAAMDAAYPLDVLNTPITPDDVEALEAKRLELLATAKKIKNTAAAILEERKDAEIFVSGYIQREKEVDEGLVKVKELRKHWEDKIVEAHHEVEKLRRDMITPRRITFATPTGQQPLATPKDNMTKAAELLKKKDEEIDIDFVRKLVASAVQQQSKADTSRRLASNPDICVSTAQKDAPGDQHRDDESRTGSTERRREAREHPNPIPVPSDSTPRDPARVRAQCTLAETNTVFHHHHPELRVLRYPLDAAVLPEFPGPMGQAESAFATRCRLLETGTGSVRWSNSEAGTKTASRSLVGVKNATLSLAEAKDATRSPGGAGMRSATRNLAGAGTTRAASATTKAATGAGASTGRTGESMKAEAGGRIGPLADLPSGGNGGGGGGGGRRSRSRSKSPRHGSRDARERLNEYRTDYIGPKCFGRMIREEPKPRSSLKLPGNLKHYDGTERPDTWIEDYYNAVTFAGGTPNIACRMLQLYLVGPARIWLSDLEKNTIFCWFDLKTAFEKHFRGTYKRPATASDLQACIQKKGESSRNFLTRWLACRNECENVDHTTAMYAFIGGLQRGGLLRHKLTCLANANKLTLDEMISIASDHTAADDDAGGDIAATAIPLHQQKKNRDNGNNSGHKRKNPDDQKSGGSDLVAVAFQRGGSGGGRGRGRGGGAGRGQPQGSEATAGGSRAPQTYEEYRDMPCLAHLDPVTGKSTHTNRNCKWVNDLKNDPEAGYKRARKHRPRGKGGKGKNKDKDEDSSEAMEEDDNSPDPKSGTAGKSNPFDKKSVGAYHTFLGTPTVRATKSAARILNAIVPAVPQYVRWSEIPCTFDREDHPVIVPKECYALVVSPRIDGYDFSKCLMDGGASLNIMYLETLERMNLTKEQLKHSTTEFHGVVPGKKANSLGSITLPVAFGDVHNFREERITFEVVPFKSSYHVIFGRPTYHKFHARACYIYNKLKIPGPKESVISGEELKGYRAAVDPTEMQTTKKQISEDKASFKAAIETKKVSFKEGATYQRTMQRCLKDQIGRNVHAYVDDIAVMTRKGSDLISDLTETFENLRRYKMMLNPLKCVFGVPAGKLLGFIVSNRGIEVNPEKIKAILCIKRPTCLKDVQRLTGCVAAISRFVSRLGEKALPLYKLLKKTDKFVWDEAADAALQGLKEILTSPPILAAPGESEPMLLYLAATNRVISLVIVVERQEEGHEYGVQRPVYYISEVLTESKQRYPHFQKLAYGVFLGSRKLRHYFQEHPVTVVSKAPLSTILNNADATGRTAKWGIELSAFDITYKARTAVKSQVLADFVADWTEAPDASLEPEPETWVMHFDGSKQHQGSGAGVTLKSPTGEELQYVLQIHFKATNNMAEYEALLHGLRIAKEIGIKHIICCGDSDLVAQQVAGTWNARNSVMAAYRDEVDEIAKCFLGYEVKYVRRDDNTAADMLSKLGSGRKPIPPGIFLEHLRIPSVKGANPENPEVASPAREVMAIIPAWTQPFLDYLIDQKLPEDEVNRFTPFFLVYGSEAVIPSDIIHDSPRVSAYNEETADEAAAYLVDPIEEARNLADQRPPSTTETRRYHVVEYGIAPSWQETWSSAFDR</sequence>
<dbReference type="GO" id="GO:0004523">
    <property type="term" value="F:RNA-DNA hybrid ribonuclease activity"/>
    <property type="evidence" value="ECO:0007669"/>
    <property type="project" value="InterPro"/>
</dbReference>
<feature type="domain" description="Retrotransposon gag" evidence="4">
    <location>
        <begin position="554"/>
        <end position="642"/>
    </location>
</feature>
<evidence type="ECO:0000313" key="8">
    <source>
        <dbReference type="Proteomes" id="UP001231189"/>
    </source>
</evidence>
<dbReference type="InterPro" id="IPR005162">
    <property type="entry name" value="Retrotrans_gag_dom"/>
</dbReference>
<dbReference type="InterPro" id="IPR041577">
    <property type="entry name" value="RT_RNaseH_2"/>
</dbReference>
<evidence type="ECO:0000256" key="2">
    <source>
        <dbReference type="SAM" id="MobiDB-lite"/>
    </source>
</evidence>
<dbReference type="InterPro" id="IPR043502">
    <property type="entry name" value="DNA/RNA_pol_sf"/>
</dbReference>
<comment type="caution">
    <text evidence="7">The sequence shown here is derived from an EMBL/GenBank/DDBJ whole genome shotgun (WGS) entry which is preliminary data.</text>
</comment>
<feature type="compositionally biased region" description="Basic residues" evidence="2">
    <location>
        <begin position="466"/>
        <end position="477"/>
    </location>
</feature>
<feature type="compositionally biased region" description="Acidic residues" evidence="2">
    <location>
        <begin position="825"/>
        <end position="837"/>
    </location>
</feature>
<gene>
    <name evidence="7" type="ORF">QYE76_065826</name>
</gene>
<dbReference type="Gene3D" id="3.30.70.270">
    <property type="match status" value="2"/>
</dbReference>
<feature type="compositionally biased region" description="Gly residues" evidence="2">
    <location>
        <begin position="455"/>
        <end position="465"/>
    </location>
</feature>
<evidence type="ECO:0000259" key="4">
    <source>
        <dbReference type="Pfam" id="PF03732"/>
    </source>
</evidence>
<keyword evidence="1" id="KW-0233">DNA recombination</keyword>
<dbReference type="Gene3D" id="3.30.420.10">
    <property type="entry name" value="Ribonuclease H-like superfamily/Ribonuclease H"/>
    <property type="match status" value="1"/>
</dbReference>
<dbReference type="SUPFAM" id="SSF56672">
    <property type="entry name" value="DNA/RNA polymerases"/>
    <property type="match status" value="1"/>
</dbReference>
<dbReference type="Pfam" id="PF00078">
    <property type="entry name" value="RVT_1"/>
    <property type="match status" value="1"/>
</dbReference>
<dbReference type="InterPro" id="IPR036397">
    <property type="entry name" value="RNaseH_sf"/>
</dbReference>
<evidence type="ECO:0000259" key="6">
    <source>
        <dbReference type="Pfam" id="PF17919"/>
    </source>
</evidence>
<dbReference type="Gene3D" id="2.40.70.10">
    <property type="entry name" value="Acid Proteases"/>
    <property type="match status" value="1"/>
</dbReference>
<feature type="domain" description="Reverse transcriptase/retrotransposon-derived protein RNase H-like" evidence="6">
    <location>
        <begin position="1218"/>
        <end position="1322"/>
    </location>
</feature>
<feature type="compositionally biased region" description="Basic and acidic residues" evidence="2">
    <location>
        <begin position="478"/>
        <end position="487"/>
    </location>
</feature>
<feature type="domain" description="RNase H type-1" evidence="5">
    <location>
        <begin position="1392"/>
        <end position="1509"/>
    </location>
</feature>
<evidence type="ECO:0000259" key="3">
    <source>
        <dbReference type="Pfam" id="PF00078"/>
    </source>
</evidence>
<feature type="region of interest" description="Disordered" evidence="2">
    <location>
        <begin position="687"/>
        <end position="760"/>
    </location>
</feature>
<dbReference type="GO" id="GO:0006310">
    <property type="term" value="P:DNA recombination"/>
    <property type="evidence" value="ECO:0007669"/>
    <property type="project" value="UniProtKB-KW"/>
</dbReference>
<feature type="compositionally biased region" description="Gly residues" evidence="2">
    <location>
        <begin position="728"/>
        <end position="746"/>
    </location>
</feature>
<dbReference type="Pfam" id="PF03732">
    <property type="entry name" value="Retrotrans_gag"/>
    <property type="match status" value="1"/>
</dbReference>
<feature type="compositionally biased region" description="Basic and acidic residues" evidence="2">
    <location>
        <begin position="258"/>
        <end position="283"/>
    </location>
</feature>
<dbReference type="InterPro" id="IPR043128">
    <property type="entry name" value="Rev_trsase/Diguanyl_cyclase"/>
</dbReference>
<dbReference type="CDD" id="cd00303">
    <property type="entry name" value="retropepsin_like"/>
    <property type="match status" value="1"/>
</dbReference>
<evidence type="ECO:0000259" key="5">
    <source>
        <dbReference type="Pfam" id="PF13456"/>
    </source>
</evidence>
<feature type="compositionally biased region" description="Basic and acidic residues" evidence="2">
    <location>
        <begin position="60"/>
        <end position="76"/>
    </location>
</feature>
<dbReference type="InterPro" id="IPR000477">
    <property type="entry name" value="RT_dom"/>
</dbReference>
<dbReference type="PANTHER" id="PTHR48475:SF1">
    <property type="entry name" value="RNASE H TYPE-1 DOMAIN-CONTAINING PROTEIN"/>
    <property type="match status" value="1"/>
</dbReference>
<organism evidence="7 8">
    <name type="scientific">Lolium multiflorum</name>
    <name type="common">Italian ryegrass</name>
    <name type="synonym">Lolium perenne subsp. multiflorum</name>
    <dbReference type="NCBI Taxonomy" id="4521"/>
    <lineage>
        <taxon>Eukaryota</taxon>
        <taxon>Viridiplantae</taxon>
        <taxon>Streptophyta</taxon>
        <taxon>Embryophyta</taxon>
        <taxon>Tracheophyta</taxon>
        <taxon>Spermatophyta</taxon>
        <taxon>Magnoliopsida</taxon>
        <taxon>Liliopsida</taxon>
        <taxon>Poales</taxon>
        <taxon>Poaceae</taxon>
        <taxon>BOP clade</taxon>
        <taxon>Pooideae</taxon>
        <taxon>Poodae</taxon>
        <taxon>Poeae</taxon>
        <taxon>Poeae Chloroplast Group 2 (Poeae type)</taxon>
        <taxon>Loliodinae</taxon>
        <taxon>Loliinae</taxon>
        <taxon>Lolium</taxon>
    </lineage>
</organism>
<reference evidence="7" key="1">
    <citation type="submission" date="2023-07" db="EMBL/GenBank/DDBJ databases">
        <title>A chromosome-level genome assembly of Lolium multiflorum.</title>
        <authorList>
            <person name="Chen Y."/>
            <person name="Copetti D."/>
            <person name="Kolliker R."/>
            <person name="Studer B."/>
        </authorList>
    </citation>
    <scope>NUCLEOTIDE SEQUENCE</scope>
    <source>
        <strain evidence="7">02402/16</strain>
        <tissue evidence="7">Leaf</tissue>
    </source>
</reference>
<dbReference type="Proteomes" id="UP001231189">
    <property type="component" value="Unassembled WGS sequence"/>
</dbReference>
<dbReference type="EMBL" id="JAUUTY010000004">
    <property type="protein sequence ID" value="KAK1648021.1"/>
    <property type="molecule type" value="Genomic_DNA"/>
</dbReference>
<evidence type="ECO:0000313" key="7">
    <source>
        <dbReference type="EMBL" id="KAK1648021.1"/>
    </source>
</evidence>
<feature type="compositionally biased region" description="Basic residues" evidence="2">
    <location>
        <begin position="804"/>
        <end position="818"/>
    </location>
</feature>
<name>A0AAD8S997_LOLMU</name>